<sequence>MLLYMFGRNLNVHVLHAVVAKRVQHAHVLDTNHTDYKGWLNMVDKNKYKKNIHSHTVTSLCNNHIYCHGITFVSYNLVEAIVRLTPEFEDDFILTTNFMI</sequence>
<proteinExistence type="predicted"/>
<dbReference type="EMBL" id="HACG01024375">
    <property type="protein sequence ID" value="CEK71240.1"/>
    <property type="molecule type" value="Transcribed_RNA"/>
</dbReference>
<organism evidence="2">
    <name type="scientific">Arion vulgaris</name>
    <dbReference type="NCBI Taxonomy" id="1028688"/>
    <lineage>
        <taxon>Eukaryota</taxon>
        <taxon>Metazoa</taxon>
        <taxon>Spiralia</taxon>
        <taxon>Lophotrochozoa</taxon>
        <taxon>Mollusca</taxon>
        <taxon>Gastropoda</taxon>
        <taxon>Heterobranchia</taxon>
        <taxon>Euthyneura</taxon>
        <taxon>Panpulmonata</taxon>
        <taxon>Eupulmonata</taxon>
        <taxon>Stylommatophora</taxon>
        <taxon>Helicina</taxon>
        <taxon>Arionoidea</taxon>
        <taxon>Arionidae</taxon>
        <taxon>Arion</taxon>
    </lineage>
</organism>
<evidence type="ECO:0000313" key="1">
    <source>
        <dbReference type="EMBL" id="CEK71240.1"/>
    </source>
</evidence>
<name>A0A0B6ZTR2_9EUPU</name>
<evidence type="ECO:0000313" key="3">
    <source>
        <dbReference type="EMBL" id="CEK71242.1"/>
    </source>
</evidence>
<accession>A0A0B6ZTR2</accession>
<dbReference type="EMBL" id="HACG01024377">
    <property type="protein sequence ID" value="CEK71242.1"/>
    <property type="molecule type" value="Transcribed_RNA"/>
</dbReference>
<dbReference type="AlphaFoldDB" id="A0A0B6ZTR2"/>
<evidence type="ECO:0000313" key="2">
    <source>
        <dbReference type="EMBL" id="CEK71241.1"/>
    </source>
</evidence>
<reference evidence="2" key="1">
    <citation type="submission" date="2014-12" db="EMBL/GenBank/DDBJ databases">
        <title>Insight into the proteome of Arion vulgaris.</title>
        <authorList>
            <person name="Aradska J."/>
            <person name="Bulat T."/>
            <person name="Smidak R."/>
            <person name="Sarate P."/>
            <person name="Gangsoo J."/>
            <person name="Sialana F."/>
            <person name="Bilban M."/>
            <person name="Lubec G."/>
        </authorList>
    </citation>
    <scope>NUCLEOTIDE SEQUENCE</scope>
    <source>
        <tissue evidence="2">Skin</tissue>
    </source>
</reference>
<gene>
    <name evidence="2" type="primary">ORF77502</name>
    <name evidence="1" type="synonym">ORF77499</name>
    <name evidence="3" type="synonym">ORF77504</name>
</gene>
<protein>
    <submittedName>
        <fullName evidence="2">Uncharacterized protein</fullName>
    </submittedName>
</protein>
<dbReference type="EMBL" id="HACG01024376">
    <property type="protein sequence ID" value="CEK71241.1"/>
    <property type="molecule type" value="Transcribed_RNA"/>
</dbReference>